<feature type="transmembrane region" description="Helical" evidence="1">
    <location>
        <begin position="28"/>
        <end position="46"/>
    </location>
</feature>
<protein>
    <recommendedName>
        <fullName evidence="4">Zinc ribbon protein</fullName>
    </recommendedName>
</protein>
<evidence type="ECO:0008006" key="4">
    <source>
        <dbReference type="Google" id="ProtNLM"/>
    </source>
</evidence>
<reference evidence="2" key="1">
    <citation type="submission" date="2022-07" db="EMBL/GenBank/DDBJ databases">
        <title>Tahibacter sp., a new gammaproteobacterium isolated from the silt sample collected at pig farm.</title>
        <authorList>
            <person name="Chen H."/>
        </authorList>
    </citation>
    <scope>NUCLEOTIDE SEQUENCE</scope>
    <source>
        <strain evidence="2">P2K</strain>
    </source>
</reference>
<accession>A0ABT1QXA2</accession>
<dbReference type="Proteomes" id="UP001165498">
    <property type="component" value="Unassembled WGS sequence"/>
</dbReference>
<gene>
    <name evidence="2" type="ORF">NM961_19495</name>
</gene>
<keyword evidence="1" id="KW-1133">Transmembrane helix</keyword>
<evidence type="ECO:0000313" key="2">
    <source>
        <dbReference type="EMBL" id="MCQ4166903.1"/>
    </source>
</evidence>
<keyword evidence="3" id="KW-1185">Reference proteome</keyword>
<organism evidence="2 3">
    <name type="scientific">Tahibacter harae</name>
    <dbReference type="NCBI Taxonomy" id="2963937"/>
    <lineage>
        <taxon>Bacteria</taxon>
        <taxon>Pseudomonadati</taxon>
        <taxon>Pseudomonadota</taxon>
        <taxon>Gammaproteobacteria</taxon>
        <taxon>Lysobacterales</taxon>
        <taxon>Rhodanobacteraceae</taxon>
        <taxon>Tahibacter</taxon>
    </lineage>
</organism>
<proteinExistence type="predicted"/>
<evidence type="ECO:0000256" key="1">
    <source>
        <dbReference type="SAM" id="Phobius"/>
    </source>
</evidence>
<keyword evidence="1" id="KW-0472">Membrane</keyword>
<dbReference type="RefSeq" id="WP_255916089.1">
    <property type="nucleotide sequence ID" value="NZ_JANFQO010000022.1"/>
</dbReference>
<comment type="caution">
    <text evidence="2">The sequence shown here is derived from an EMBL/GenBank/DDBJ whole genome shotgun (WGS) entry which is preliminary data.</text>
</comment>
<keyword evidence="1" id="KW-0812">Transmembrane</keyword>
<sequence>MESKFDPSVVDAWEQGVAGLRKSRKRRWIILGVVTALVVAPAAAGVLPPVPYLPALALLVLAAAVTIRYGYAAHLRCPNCGKPPAGSWNRLPLQDVDYCTHCLYWLRNPRGR</sequence>
<feature type="transmembrane region" description="Helical" evidence="1">
    <location>
        <begin position="52"/>
        <end position="71"/>
    </location>
</feature>
<dbReference type="EMBL" id="JANFQO010000022">
    <property type="protein sequence ID" value="MCQ4166903.1"/>
    <property type="molecule type" value="Genomic_DNA"/>
</dbReference>
<evidence type="ECO:0000313" key="3">
    <source>
        <dbReference type="Proteomes" id="UP001165498"/>
    </source>
</evidence>
<name>A0ABT1QXA2_9GAMM</name>